<evidence type="ECO:0000256" key="1">
    <source>
        <dbReference type="ARBA" id="ARBA00022729"/>
    </source>
</evidence>
<feature type="region of interest" description="Disordered" evidence="3">
    <location>
        <begin position="1409"/>
        <end position="1428"/>
    </location>
</feature>
<dbReference type="Pfam" id="PF13205">
    <property type="entry name" value="Big_5"/>
    <property type="match status" value="2"/>
</dbReference>
<feature type="region of interest" description="Disordered" evidence="3">
    <location>
        <begin position="560"/>
        <end position="602"/>
    </location>
</feature>
<evidence type="ECO:0000256" key="3">
    <source>
        <dbReference type="SAM" id="MobiDB-lite"/>
    </source>
</evidence>
<dbReference type="EMBL" id="JACHJU010000001">
    <property type="protein sequence ID" value="MBB4935992.1"/>
    <property type="molecule type" value="Genomic_DNA"/>
</dbReference>
<feature type="domain" description="LamG-like jellyroll fold" evidence="5">
    <location>
        <begin position="856"/>
        <end position="989"/>
    </location>
</feature>
<proteinExistence type="predicted"/>
<feature type="compositionally biased region" description="Low complexity" evidence="3">
    <location>
        <begin position="28"/>
        <end position="46"/>
    </location>
</feature>
<dbReference type="Gene3D" id="2.60.40.1220">
    <property type="match status" value="2"/>
</dbReference>
<comment type="caution">
    <text evidence="6">The sequence shown here is derived from an EMBL/GenBank/DDBJ whole genome shotgun (WGS) entry which is preliminary data.</text>
</comment>
<gene>
    <name evidence="6" type="ORF">FHR32_000297</name>
</gene>
<dbReference type="InterPro" id="IPR006558">
    <property type="entry name" value="LamG-like"/>
</dbReference>
<accession>A0A7W7RQF4</accession>
<feature type="region of interest" description="Disordered" evidence="3">
    <location>
        <begin position="28"/>
        <end position="56"/>
    </location>
</feature>
<sequence length="1518" mass="162323">MLARSRRTSLIAVLGLSASLLAAVPAAADPSPASSASTTPAPAVDPLAPLKAEAKKHNKRIEIESYRTETSTTYANPDGKTLYAEVHSTPIRVQKDGAWQPIDTRLVEQDGVIKPKAIKGDLTLSAGGDMTLVKIKNEKGKAAVAATGKLPKPRLVNNTATYPSVYGKGVDLVVTATPTGFRQDVVIRERPAGKLKIRIPVDLPKGMRYGKDASGDLALLADKGGKKLVDITTAQMMDAAAVADPEKGRVGTAAMTAAQTGTGQELVISPDAGFLADPTVTYPVTMVTASDTWTGTGLDGDTFVSDSYPSSSTNQSLDRIIAGKSNSGSVTWRAYIRFNIANTPLMGGTVENADLRLWNYQSNTCDSEINSGIIARPIITDWNINTLNLSNQPSVTGQAFAANKGAYDIDCSRGEGELYYSIEEMVQGWMDGAKDYGVRLGAVAESDITNWRWYRSSEYGYWGEYSPRGPVLFVQYTPAPPKYLVVPRAYEGSTPPETTYEEDKAWMESGNVYHDQLPPPKALSPEEAMADAVTNGRSATTRLLDAYYPDDLTDQELVDDDTFEEDPPSDEVPPDPNPLPVEDTTPPKVSSTTPSNGQTGVPTSSVIKAIFDEPVTDAQIVVKDTQGAEVAGNAAMDAANTTLTFTPSAPLTATTGYTAEVSAAKDFADNQMAAHSWSFTTGGPDADTPTVTGTDPVRDATNVPSNTTVKVTFSEAVSEARFTVMDPTDALVQGTLAGDNGNAEWTFTPASRLAAQTAYRVEVSSAKDTSGNVMAPYTWTFTTGADTPTPIPGLVAAYGMNEGTGASVADSSGKSNTGTGVDTNWASAGKFGKALSFNGTTSMVTIGDAPSLRLTSGMTLSAWVKPTSVTGWRTVAMKDLSSGDGAPYGLYASDRDVPAGWLLTTEGEQVSPKGTTALPINTWSHLALTYDGATAKLYVNGTQVDQLAVTGDFIDDGGDVHIGGNKAWGEFFSGLIDEVRIYNIAQTAAQIQTDMNTPIGAAAATSGADQQLRTSAAVDPAPAIEKLAVNGSRTVDGVTVASTLTPRLTAWLSAGRGGEAKVEVEVAHKPAKSYKTTKATPLIWSGQATAKPGDSQVALQVPKDRLQAGQEVRWRARLTGAGSEGAWTDWHNLTIDTSKAKLRTTAESAASDPTPEDIKRVLPSKSATTTPSATYQQCHNGTTSRDAPPAITPNRYAHCRYSGWRINIWWLAVPFPVKSGTIDGHQLTYIQGTLDKREFTVYKHIYIDKIDGEAPAGLRFASTVSSKSQDCYTGVATGMTGMYTVDQWKQQAGNQWHITEKFTSGPGSGYHLKSDCTINYSMVTKRQGFDNTESTPIYAEGTFRCDKSPQTTSHNKRGGGCVHMAGVPSFTMTKNDVNEIGVKFPNMYEHIKRALTPGAKTYPELGGKSYPDLTEPKKIPGGSWQSTLTRHGYEPTGDGNRTAAGVVCKNELKPEEGKDCDEYPFASTLQGSARANPPHNFSVWRIDHDENQAHGRVLKAWYRNNRILNGDEFWIDTQ</sequence>
<dbReference type="InterPro" id="IPR029476">
    <property type="entry name" value="DNase_NucA_NucB"/>
</dbReference>
<feature type="compositionally biased region" description="Acidic residues" evidence="3">
    <location>
        <begin position="560"/>
        <end position="573"/>
    </location>
</feature>
<evidence type="ECO:0000259" key="5">
    <source>
        <dbReference type="SMART" id="SM00560"/>
    </source>
</evidence>
<feature type="region of interest" description="Disordered" evidence="3">
    <location>
        <begin position="1165"/>
        <end position="1189"/>
    </location>
</feature>
<feature type="compositionally biased region" description="Polar residues" evidence="3">
    <location>
        <begin position="1175"/>
        <end position="1185"/>
    </location>
</feature>
<reference evidence="6 7" key="1">
    <citation type="submission" date="2020-08" db="EMBL/GenBank/DDBJ databases">
        <title>Sequencing the genomes of 1000 actinobacteria strains.</title>
        <authorList>
            <person name="Klenk H.-P."/>
        </authorList>
    </citation>
    <scope>NUCLEOTIDE SEQUENCE [LARGE SCALE GENOMIC DNA]</scope>
    <source>
        <strain evidence="6 7">DSM 43023</strain>
    </source>
</reference>
<evidence type="ECO:0000313" key="7">
    <source>
        <dbReference type="Proteomes" id="UP000534286"/>
    </source>
</evidence>
<organism evidence="6 7">
    <name type="scientific">Streptosporangium album</name>
    <dbReference type="NCBI Taxonomy" id="47479"/>
    <lineage>
        <taxon>Bacteria</taxon>
        <taxon>Bacillati</taxon>
        <taxon>Actinomycetota</taxon>
        <taxon>Actinomycetes</taxon>
        <taxon>Streptosporangiales</taxon>
        <taxon>Streptosporangiaceae</taxon>
        <taxon>Streptosporangium</taxon>
    </lineage>
</organism>
<dbReference type="RefSeq" id="WP_184752279.1">
    <property type="nucleotide sequence ID" value="NZ_BAABEK010000137.1"/>
</dbReference>
<feature type="compositionally biased region" description="Low complexity" evidence="3">
    <location>
        <begin position="580"/>
        <end position="595"/>
    </location>
</feature>
<evidence type="ECO:0000256" key="2">
    <source>
        <dbReference type="ARBA" id="ARBA00023157"/>
    </source>
</evidence>
<feature type="signal peptide" evidence="4">
    <location>
        <begin position="1"/>
        <end position="28"/>
    </location>
</feature>
<dbReference type="Proteomes" id="UP000534286">
    <property type="component" value="Unassembled WGS sequence"/>
</dbReference>
<dbReference type="InterPro" id="IPR032812">
    <property type="entry name" value="SbsA_Ig"/>
</dbReference>
<dbReference type="SMART" id="SM00560">
    <property type="entry name" value="LamGL"/>
    <property type="match status" value="1"/>
</dbReference>
<name>A0A7W7RQF4_9ACTN</name>
<feature type="compositionally biased region" description="Low complexity" evidence="3">
    <location>
        <begin position="1165"/>
        <end position="1174"/>
    </location>
</feature>
<evidence type="ECO:0000313" key="6">
    <source>
        <dbReference type="EMBL" id="MBB4935992.1"/>
    </source>
</evidence>
<dbReference type="Gene3D" id="2.60.120.200">
    <property type="match status" value="1"/>
</dbReference>
<dbReference type="Pfam" id="PF14040">
    <property type="entry name" value="DNase_NucA_NucB"/>
    <property type="match status" value="1"/>
</dbReference>
<dbReference type="InterPro" id="IPR014755">
    <property type="entry name" value="Cu-Rt/internalin_Ig-like"/>
</dbReference>
<keyword evidence="2" id="KW-1015">Disulfide bond</keyword>
<keyword evidence="7" id="KW-1185">Reference proteome</keyword>
<keyword evidence="1 4" id="KW-0732">Signal</keyword>
<feature type="chain" id="PRO_5030764714" description="LamG-like jellyroll fold domain-containing protein" evidence="4">
    <location>
        <begin position="29"/>
        <end position="1518"/>
    </location>
</feature>
<evidence type="ECO:0000256" key="4">
    <source>
        <dbReference type="SAM" id="SignalP"/>
    </source>
</evidence>
<protein>
    <recommendedName>
        <fullName evidence="5">LamG-like jellyroll fold domain-containing protein</fullName>
    </recommendedName>
</protein>
<dbReference type="Pfam" id="PF13385">
    <property type="entry name" value="Laminin_G_3"/>
    <property type="match status" value="1"/>
</dbReference>
<dbReference type="NCBIfam" id="NF033679">
    <property type="entry name" value="DNRLRE_dom"/>
    <property type="match status" value="1"/>
</dbReference>
<dbReference type="SUPFAM" id="SSF49899">
    <property type="entry name" value="Concanavalin A-like lectins/glucanases"/>
    <property type="match status" value="1"/>
</dbReference>
<dbReference type="InterPro" id="IPR013320">
    <property type="entry name" value="ConA-like_dom_sf"/>
</dbReference>